<dbReference type="AlphaFoldDB" id="A0A5N7CRX8"/>
<dbReference type="InterPro" id="IPR036673">
    <property type="entry name" value="Cyanovirin-N_sf"/>
</dbReference>
<reference evidence="3 4" key="1">
    <citation type="submission" date="2019-04" db="EMBL/GenBank/DDBJ databases">
        <authorList>
            <consortium name="DOE Joint Genome Institute"/>
            <person name="Mondo S."/>
            <person name="Kjaerbolling I."/>
            <person name="Vesth T."/>
            <person name="Frisvad J.C."/>
            <person name="Nybo J.L."/>
            <person name="Theobald S."/>
            <person name="Kildgaard S."/>
            <person name="Isbrandt T."/>
            <person name="Kuo A."/>
            <person name="Sato A."/>
            <person name="Lyhne E.K."/>
            <person name="Kogle M.E."/>
            <person name="Wiebenga A."/>
            <person name="Kun R.S."/>
            <person name="Lubbers R.J."/>
            <person name="Makela M.R."/>
            <person name="Barry K."/>
            <person name="Chovatia M."/>
            <person name="Clum A."/>
            <person name="Daum C."/>
            <person name="Haridas S."/>
            <person name="He G."/>
            <person name="LaButti K."/>
            <person name="Lipzen A."/>
            <person name="Riley R."/>
            <person name="Salamov A."/>
            <person name="Simmons B.A."/>
            <person name="Magnuson J.K."/>
            <person name="Henrissat B."/>
            <person name="Mortensen U.H."/>
            <person name="Larsen T.O."/>
            <person name="Devries R.P."/>
            <person name="Grigoriev I.V."/>
            <person name="Machida M."/>
            <person name="Baker S.E."/>
            <person name="Andersen M.R."/>
            <person name="Cantor M.N."/>
            <person name="Hua S.X."/>
        </authorList>
    </citation>
    <scope>NUCLEOTIDE SEQUENCE [LARGE SCALE GENOMIC DNA]</scope>
    <source>
        <strain evidence="3 4">CBS 119388</strain>
    </source>
</reference>
<feature type="domain" description="Cyanovirin-N" evidence="2">
    <location>
        <begin position="21"/>
        <end position="64"/>
    </location>
</feature>
<dbReference type="SUPFAM" id="SSF51322">
    <property type="entry name" value="Cyanovirin-N"/>
    <property type="match status" value="1"/>
</dbReference>
<evidence type="ECO:0000256" key="1">
    <source>
        <dbReference type="SAM" id="SignalP"/>
    </source>
</evidence>
<proteinExistence type="predicted"/>
<evidence type="ECO:0000259" key="2">
    <source>
        <dbReference type="Pfam" id="PF08881"/>
    </source>
</evidence>
<dbReference type="GeneID" id="43670420"/>
<name>A0A5N7CRX8_9EURO</name>
<keyword evidence="4" id="KW-1185">Reference proteome</keyword>
<dbReference type="OrthoDB" id="2947935at2759"/>
<dbReference type="InterPro" id="IPR011058">
    <property type="entry name" value="Cyanovirin-N"/>
</dbReference>
<organism evidence="3 4">
    <name type="scientific">Aspergillus pseudonomiae</name>
    <dbReference type="NCBI Taxonomy" id="1506151"/>
    <lineage>
        <taxon>Eukaryota</taxon>
        <taxon>Fungi</taxon>
        <taxon>Dikarya</taxon>
        <taxon>Ascomycota</taxon>
        <taxon>Pezizomycotina</taxon>
        <taxon>Eurotiomycetes</taxon>
        <taxon>Eurotiomycetidae</taxon>
        <taxon>Eurotiales</taxon>
        <taxon>Aspergillaceae</taxon>
        <taxon>Aspergillus</taxon>
        <taxon>Aspergillus subgen. Circumdati</taxon>
    </lineage>
</organism>
<dbReference type="RefSeq" id="XP_031934265.1">
    <property type="nucleotide sequence ID" value="XM_032085729.1"/>
</dbReference>
<evidence type="ECO:0000313" key="3">
    <source>
        <dbReference type="EMBL" id="KAE8396946.1"/>
    </source>
</evidence>
<evidence type="ECO:0000313" key="4">
    <source>
        <dbReference type="Proteomes" id="UP000325579"/>
    </source>
</evidence>
<keyword evidence="1" id="KW-0732">Signal</keyword>
<dbReference type="Gene3D" id="2.30.60.10">
    <property type="entry name" value="Cyanovirin-N"/>
    <property type="match status" value="1"/>
</dbReference>
<dbReference type="EMBL" id="ML736945">
    <property type="protein sequence ID" value="KAE8396946.1"/>
    <property type="molecule type" value="Genomic_DNA"/>
</dbReference>
<sequence>MQYKAFTIALLGLGKSYAAHFSQTCSSLDLQGSLLVAKCSGSPNKYYDTVVDLNKCVGNRDGTLMRGCMCYGRKGVMAPSSILNLDEFVTNEGGVLVCDKED</sequence>
<dbReference type="Proteomes" id="UP000325579">
    <property type="component" value="Unassembled WGS sequence"/>
</dbReference>
<feature type="chain" id="PRO_5024975190" description="Cyanovirin-N domain-containing protein" evidence="1">
    <location>
        <begin position="19"/>
        <end position="102"/>
    </location>
</feature>
<gene>
    <name evidence="3" type="ORF">BDV37DRAFT_277287</name>
</gene>
<protein>
    <recommendedName>
        <fullName evidence="2">Cyanovirin-N domain-containing protein</fullName>
    </recommendedName>
</protein>
<dbReference type="Pfam" id="PF08881">
    <property type="entry name" value="CVNH"/>
    <property type="match status" value="1"/>
</dbReference>
<accession>A0A5N7CRX8</accession>
<feature type="signal peptide" evidence="1">
    <location>
        <begin position="1"/>
        <end position="18"/>
    </location>
</feature>